<dbReference type="SUPFAM" id="SSF144083">
    <property type="entry name" value="Magnesium transport protein CorA, transmembrane region"/>
    <property type="match status" value="1"/>
</dbReference>
<keyword evidence="7" id="KW-1185">Reference proteome</keyword>
<gene>
    <name evidence="6" type="ORF">ALTATR162_LOCUS11215</name>
</gene>
<name>A0A8J2NAX9_9PLEO</name>
<organism evidence="6 7">
    <name type="scientific">Alternaria atra</name>
    <dbReference type="NCBI Taxonomy" id="119953"/>
    <lineage>
        <taxon>Eukaryota</taxon>
        <taxon>Fungi</taxon>
        <taxon>Dikarya</taxon>
        <taxon>Ascomycota</taxon>
        <taxon>Pezizomycotina</taxon>
        <taxon>Dothideomycetes</taxon>
        <taxon>Pleosporomycetidae</taxon>
        <taxon>Pleosporales</taxon>
        <taxon>Pleosporineae</taxon>
        <taxon>Pleosporaceae</taxon>
        <taxon>Alternaria</taxon>
        <taxon>Alternaria sect. Ulocladioides</taxon>
    </lineage>
</organism>
<comment type="subcellular location">
    <subcellularLocation>
        <location evidence="1">Membrane</location>
        <topology evidence="1">Multi-pass membrane protein</topology>
    </subcellularLocation>
</comment>
<feature type="transmembrane region" description="Helical" evidence="5">
    <location>
        <begin position="209"/>
        <end position="229"/>
    </location>
</feature>
<dbReference type="RefSeq" id="XP_043174792.1">
    <property type="nucleotide sequence ID" value="XM_043318857.1"/>
</dbReference>
<dbReference type="InterPro" id="IPR002523">
    <property type="entry name" value="MgTranspt_CorA/ZnTranspt_ZntB"/>
</dbReference>
<dbReference type="Pfam" id="PF01544">
    <property type="entry name" value="CorA"/>
    <property type="match status" value="1"/>
</dbReference>
<proteinExistence type="predicted"/>
<dbReference type="GO" id="GO:0046873">
    <property type="term" value="F:metal ion transmembrane transporter activity"/>
    <property type="evidence" value="ECO:0007669"/>
    <property type="project" value="InterPro"/>
</dbReference>
<evidence type="ECO:0000256" key="3">
    <source>
        <dbReference type="ARBA" id="ARBA00022989"/>
    </source>
</evidence>
<dbReference type="Proteomes" id="UP000676310">
    <property type="component" value="Unassembled WGS sequence"/>
</dbReference>
<evidence type="ECO:0000256" key="5">
    <source>
        <dbReference type="SAM" id="Phobius"/>
    </source>
</evidence>
<keyword evidence="3 5" id="KW-1133">Transmembrane helix</keyword>
<evidence type="ECO:0000256" key="4">
    <source>
        <dbReference type="ARBA" id="ARBA00023136"/>
    </source>
</evidence>
<dbReference type="EMBL" id="CAJRGZ010000030">
    <property type="protein sequence ID" value="CAG5185072.1"/>
    <property type="molecule type" value="Genomic_DNA"/>
</dbReference>
<dbReference type="GeneID" id="67011463"/>
<accession>A0A8J2NAX9</accession>
<protein>
    <submittedName>
        <fullName evidence="6">Uncharacterized protein</fullName>
    </submittedName>
</protein>
<evidence type="ECO:0000313" key="6">
    <source>
        <dbReference type="EMBL" id="CAG5185072.1"/>
    </source>
</evidence>
<comment type="caution">
    <text evidence="6">The sequence shown here is derived from an EMBL/GenBank/DDBJ whole genome shotgun (WGS) entry which is preliminary data.</text>
</comment>
<dbReference type="InterPro" id="IPR045863">
    <property type="entry name" value="CorA_TM1_TM2"/>
</dbReference>
<sequence>MNRYTTGKYIKSEEALYGVLHKKHPDIARASFEITANLALTVNFESKMPFQDAYKDISDLHYIETRLATIRPIFGAQLKLVCQLGTLNEQYLQRGQVSEEACSEMRGILGNLRRRLEAYETNVAFVLEKIRSTTQLVSDTISLKSQHTTEKVSDQMLILNKSAAEDSTSMRVITLVTLVYLPSTFVATFFGMGFFASRDDAEVYWTSSPYVWLFFGLAIPLTLLTLGYWRWSLGRAVRSKAVQDLAKSTA</sequence>
<keyword evidence="4 5" id="KW-0472">Membrane</keyword>
<dbReference type="OrthoDB" id="2830640at2759"/>
<dbReference type="GO" id="GO:0016020">
    <property type="term" value="C:membrane"/>
    <property type="evidence" value="ECO:0007669"/>
    <property type="project" value="UniProtKB-SubCell"/>
</dbReference>
<feature type="transmembrane region" description="Helical" evidence="5">
    <location>
        <begin position="172"/>
        <end position="197"/>
    </location>
</feature>
<reference evidence="6" key="1">
    <citation type="submission" date="2021-05" db="EMBL/GenBank/DDBJ databases">
        <authorList>
            <person name="Stam R."/>
        </authorList>
    </citation>
    <scope>NUCLEOTIDE SEQUENCE</scope>
    <source>
        <strain evidence="6">CS162</strain>
    </source>
</reference>
<evidence type="ECO:0000313" key="7">
    <source>
        <dbReference type="Proteomes" id="UP000676310"/>
    </source>
</evidence>
<evidence type="ECO:0000256" key="1">
    <source>
        <dbReference type="ARBA" id="ARBA00004141"/>
    </source>
</evidence>
<evidence type="ECO:0000256" key="2">
    <source>
        <dbReference type="ARBA" id="ARBA00022692"/>
    </source>
</evidence>
<keyword evidence="2 5" id="KW-0812">Transmembrane</keyword>
<dbReference type="Gene3D" id="1.20.58.340">
    <property type="entry name" value="Magnesium transport protein CorA, transmembrane region"/>
    <property type="match status" value="1"/>
</dbReference>
<dbReference type="AlphaFoldDB" id="A0A8J2NAX9"/>